<dbReference type="InterPro" id="IPR020471">
    <property type="entry name" value="AKR"/>
</dbReference>
<reference evidence="6" key="2">
    <citation type="submission" date="2021-05" db="EMBL/GenBank/DDBJ databases">
        <title>Whole genome PacBio Sequel sequence of Salmonella enterica subsp. enterica.</title>
        <authorList>
            <person name="Hoffmann M."/>
            <person name="Balkey M."/>
            <person name="Luo Y."/>
        </authorList>
    </citation>
    <scope>NUCLEOTIDE SEQUENCE</scope>
    <source>
        <strain evidence="6">CFSAN012509</strain>
    </source>
</reference>
<gene>
    <name evidence="6" type="ORF">QW74_03880</name>
</gene>
<dbReference type="InterPro" id="IPR018170">
    <property type="entry name" value="Aldo/ket_reductase_CS"/>
</dbReference>
<name>A0A8E7NCJ0_SALET</name>
<organism evidence="6">
    <name type="scientific">Salmonella enterica subsp. enterica serovar Sandiego</name>
    <dbReference type="NCBI Taxonomy" id="1151002"/>
    <lineage>
        <taxon>Bacteria</taxon>
        <taxon>Pseudomonadati</taxon>
        <taxon>Pseudomonadota</taxon>
        <taxon>Gammaproteobacteria</taxon>
        <taxon>Enterobacterales</taxon>
        <taxon>Enterobacteriaceae</taxon>
        <taxon>Salmonella</taxon>
    </lineage>
</organism>
<keyword evidence="2" id="KW-0560">Oxidoreductase</keyword>
<dbReference type="PANTHER" id="PTHR43827">
    <property type="entry name" value="2,5-DIKETO-D-GLUCONIC ACID REDUCTASE"/>
    <property type="match status" value="1"/>
</dbReference>
<reference evidence="6" key="1">
    <citation type="submission" date="2018-07" db="EMBL/GenBank/DDBJ databases">
        <authorList>
            <consortium name="GenomeTrakr network: Whole genome sequencing for foodborne pathogen traceback"/>
        </authorList>
    </citation>
    <scope>NUCLEOTIDE SEQUENCE</scope>
    <source>
        <strain evidence="6">CFSAN012509</strain>
    </source>
</reference>
<sequence length="297" mass="32951">MMILNEYFTLSNGIQIPKIGLGTWMIEDSKVADVIVNAVQEGYRHFDTAQGYGNERGVGEGIRKCGVPREELFVTTKLEAGIKDYEDAIRAINASLEKAGLEYFDLMIIHSPQPWTDFREGEHFFEGNLAAWQALEEAFKAGKLRAIGVSNFERPDLDNLLENGTVRPMVNQILAHPGNTPTDLIRYTQSQGILVEAYSPVAHGKIFNRPELRAVADNYGVTIAQLCIRYCLQLGMLPLPKTVTPAWMRENAAVDFEITEADMNLLANAETFSDYGDAAIFPVYGGKLLPDGTCVAR</sequence>
<comment type="catalytic activity">
    <reaction evidence="3">
        <text>hydroxyacetone + NADP(+) = methylglyoxal + NADPH + H(+)</text>
        <dbReference type="Rhea" id="RHEA:27986"/>
        <dbReference type="ChEBI" id="CHEBI:15378"/>
        <dbReference type="ChEBI" id="CHEBI:17158"/>
        <dbReference type="ChEBI" id="CHEBI:27957"/>
        <dbReference type="ChEBI" id="CHEBI:57783"/>
        <dbReference type="ChEBI" id="CHEBI:58349"/>
    </reaction>
</comment>
<dbReference type="EMBL" id="CP075039">
    <property type="protein sequence ID" value="QVY04255.1"/>
    <property type="molecule type" value="Genomic_DNA"/>
</dbReference>
<dbReference type="GO" id="GO:0016616">
    <property type="term" value="F:oxidoreductase activity, acting on the CH-OH group of donors, NAD or NADP as acceptor"/>
    <property type="evidence" value="ECO:0007669"/>
    <property type="project" value="UniProtKB-ARBA"/>
</dbReference>
<evidence type="ECO:0000256" key="4">
    <source>
        <dbReference type="ARBA" id="ARBA00093345"/>
    </source>
</evidence>
<dbReference type="PIRSF" id="PIRSF000097">
    <property type="entry name" value="AKR"/>
    <property type="match status" value="1"/>
</dbReference>
<comment type="function">
    <text evidence="4">Aldo-keto reductase that significantly contributes to cellular methylglyoxal detoxification by catalyzing the NADPH-dependent conversion of methylglyoxal to acetol.</text>
</comment>
<protein>
    <submittedName>
        <fullName evidence="6">Aldo/keto reductase</fullName>
    </submittedName>
</protein>
<proteinExistence type="inferred from homology"/>
<dbReference type="PANTHER" id="PTHR43827:SF13">
    <property type="entry name" value="ALDO_KETO REDUCTASE FAMILY PROTEIN"/>
    <property type="match status" value="1"/>
</dbReference>
<dbReference type="InterPro" id="IPR023210">
    <property type="entry name" value="NADP_OxRdtase_dom"/>
</dbReference>
<evidence type="ECO:0000313" key="6">
    <source>
        <dbReference type="EMBL" id="QVY04255.1"/>
    </source>
</evidence>
<dbReference type="AlphaFoldDB" id="A0A8E7NCJ0"/>
<evidence type="ECO:0000256" key="3">
    <source>
        <dbReference type="ARBA" id="ARBA00049445"/>
    </source>
</evidence>
<dbReference type="FunFam" id="3.20.20.100:FF:000002">
    <property type="entry name" value="2,5-diketo-D-gluconic acid reductase A"/>
    <property type="match status" value="1"/>
</dbReference>
<accession>A0A8E7NCJ0</accession>
<feature type="domain" description="NADP-dependent oxidoreductase" evidence="5">
    <location>
        <begin position="18"/>
        <end position="267"/>
    </location>
</feature>
<dbReference type="Pfam" id="PF00248">
    <property type="entry name" value="Aldo_ket_red"/>
    <property type="match status" value="1"/>
</dbReference>
<dbReference type="PROSITE" id="PS00798">
    <property type="entry name" value="ALDOKETO_REDUCTASE_1"/>
    <property type="match status" value="1"/>
</dbReference>
<comment type="similarity">
    <text evidence="1">Belongs to the aldo/keto reductase family.</text>
</comment>
<evidence type="ECO:0000256" key="2">
    <source>
        <dbReference type="ARBA" id="ARBA00023002"/>
    </source>
</evidence>
<dbReference type="CDD" id="cd19071">
    <property type="entry name" value="AKR_AKR1-5-like"/>
    <property type="match status" value="1"/>
</dbReference>
<evidence type="ECO:0000259" key="5">
    <source>
        <dbReference type="Pfam" id="PF00248"/>
    </source>
</evidence>
<evidence type="ECO:0000256" key="1">
    <source>
        <dbReference type="ARBA" id="ARBA00007905"/>
    </source>
</evidence>